<evidence type="ECO:0000256" key="1">
    <source>
        <dbReference type="ARBA" id="ARBA00014108"/>
    </source>
</evidence>
<reference evidence="3" key="1">
    <citation type="submission" date="2020-06" db="EMBL/GenBank/DDBJ databases">
        <title>Genomes of multiple members of Pneumocystis genus reveal paths to human pathogen Pneumocystis jirovecii.</title>
        <authorList>
            <person name="Cisse O.H."/>
            <person name="Ma L."/>
            <person name="Dekker J."/>
            <person name="Khil P."/>
            <person name="Jo J."/>
            <person name="Brenchley J."/>
            <person name="Blair R."/>
            <person name="Pahar B."/>
            <person name="Chabe M."/>
            <person name="Van Rompay K.A."/>
            <person name="Keesler R."/>
            <person name="Sukura A."/>
            <person name="Hirsch V."/>
            <person name="Kutty G."/>
            <person name="Liu Y."/>
            <person name="Peng L."/>
            <person name="Chen J."/>
            <person name="Song J."/>
            <person name="Weissenbacher-Lang C."/>
            <person name="Xu J."/>
            <person name="Upham N.S."/>
            <person name="Stajich J.E."/>
            <person name="Cuomo C.A."/>
            <person name="Cushion M.T."/>
            <person name="Kovacs J.A."/>
        </authorList>
    </citation>
    <scope>NUCLEOTIDE SEQUENCE</scope>
    <source>
        <strain evidence="3">2A</strain>
    </source>
</reference>
<proteinExistence type="predicted"/>
<dbReference type="OrthoDB" id="3881at2759"/>
<evidence type="ECO:0000313" key="3">
    <source>
        <dbReference type="EMBL" id="QSL64973.1"/>
    </source>
</evidence>
<protein>
    <recommendedName>
        <fullName evidence="1">Ubiquitin-like modifier HUB1</fullName>
    </recommendedName>
</protein>
<dbReference type="SUPFAM" id="SSF54236">
    <property type="entry name" value="Ubiquitin-like"/>
    <property type="match status" value="1"/>
</dbReference>
<accession>A0A899FWG7</accession>
<gene>
    <name evidence="3" type="ORF">MERGE_002277</name>
</gene>
<dbReference type="InterPro" id="IPR039732">
    <property type="entry name" value="Hub1/Ubl5"/>
</dbReference>
<dbReference type="Gene3D" id="3.10.20.90">
    <property type="entry name" value="Phosphatidylinositol 3-kinase Catalytic Subunit, Chain A, domain 1"/>
    <property type="match status" value="1"/>
</dbReference>
<dbReference type="FunFam" id="3.10.20.90:FF:000052">
    <property type="entry name" value="Ubiquitin-like protein 5"/>
    <property type="match status" value="1"/>
</dbReference>
<evidence type="ECO:0000256" key="2">
    <source>
        <dbReference type="ARBA" id="ARBA00022786"/>
    </source>
</evidence>
<evidence type="ECO:0000313" key="4">
    <source>
        <dbReference type="Proteomes" id="UP000663699"/>
    </source>
</evidence>
<dbReference type="EMBL" id="CP054535">
    <property type="protein sequence ID" value="QSL64973.1"/>
    <property type="molecule type" value="Genomic_DNA"/>
</dbReference>
<keyword evidence="4" id="KW-1185">Reference proteome</keyword>
<name>A0A899FWG7_9ASCO</name>
<dbReference type="PANTHER" id="PTHR13042">
    <property type="entry name" value="UBIQUITIN-LIKE PROTEIN 5"/>
    <property type="match status" value="1"/>
</dbReference>
<dbReference type="Proteomes" id="UP000663699">
    <property type="component" value="Chromosome 4"/>
</dbReference>
<dbReference type="InterPro" id="IPR029071">
    <property type="entry name" value="Ubiquitin-like_domsf"/>
</dbReference>
<dbReference type="AlphaFoldDB" id="A0A899FWG7"/>
<keyword evidence="2" id="KW-0833">Ubl conjugation pathway</keyword>
<dbReference type="CDD" id="cd01791">
    <property type="entry name" value="Ubl_UBL5"/>
    <property type="match status" value="1"/>
</dbReference>
<organism evidence="3 4">
    <name type="scientific">Pneumocystis wakefieldiae</name>
    <dbReference type="NCBI Taxonomy" id="38082"/>
    <lineage>
        <taxon>Eukaryota</taxon>
        <taxon>Fungi</taxon>
        <taxon>Dikarya</taxon>
        <taxon>Ascomycota</taxon>
        <taxon>Taphrinomycotina</taxon>
        <taxon>Pneumocystomycetes</taxon>
        <taxon>Pneumocystaceae</taxon>
        <taxon>Pneumocystis</taxon>
    </lineage>
</organism>
<sequence>MINFELFEGLKAYFFKTVPSSVIKIWQSYGGETIFVPAYKKPDIWFANKQLPFDDYYAMNQMRFFNYKLSRSKKLKRIQKELDHKKKSFQKSNQVDSTNYSDDIVSQKDSNINVHDGLSKMIEIICNDRLGKKVRVKCNEDDTVGDLKKLIAAQTGTNWQKIVLKKWYNTFKDHITLSDYEIHNGMSLELYYS</sequence>